<keyword evidence="1" id="KW-0489">Methyltransferase</keyword>
<dbReference type="SUPFAM" id="SSF82282">
    <property type="entry name" value="Homocysteine S-methyltransferase"/>
    <property type="match status" value="1"/>
</dbReference>
<keyword evidence="2" id="KW-0808">Transferase</keyword>
<organism evidence="4">
    <name type="scientific">marine metagenome</name>
    <dbReference type="NCBI Taxonomy" id="408172"/>
    <lineage>
        <taxon>unclassified sequences</taxon>
        <taxon>metagenomes</taxon>
        <taxon>ecological metagenomes</taxon>
    </lineage>
</organism>
<dbReference type="AlphaFoldDB" id="A0A382NGK0"/>
<dbReference type="InterPro" id="IPR036589">
    <property type="entry name" value="HCY_dom_sf"/>
</dbReference>
<dbReference type="InterPro" id="IPR003726">
    <property type="entry name" value="HCY_dom"/>
</dbReference>
<gene>
    <name evidence="4" type="ORF">METZ01_LOCUS313178</name>
</gene>
<dbReference type="Pfam" id="PF02574">
    <property type="entry name" value="S-methyl_trans"/>
    <property type="match status" value="1"/>
</dbReference>
<evidence type="ECO:0000256" key="2">
    <source>
        <dbReference type="ARBA" id="ARBA00022679"/>
    </source>
</evidence>
<proteinExistence type="predicted"/>
<sequence>MFYEEVNTNEEIITPDQLIEFANHWTQAGANIISGCCGLGPDHTQALCNLKQTISIPSKLGIHIDCSPPLYSFSDIG</sequence>
<protein>
    <recommendedName>
        <fullName evidence="3">Hcy-binding domain-containing protein</fullName>
    </recommendedName>
</protein>
<evidence type="ECO:0000313" key="4">
    <source>
        <dbReference type="EMBL" id="SVC60324.1"/>
    </source>
</evidence>
<evidence type="ECO:0000259" key="3">
    <source>
        <dbReference type="Pfam" id="PF02574"/>
    </source>
</evidence>
<name>A0A382NGK0_9ZZZZ</name>
<reference evidence="4" key="1">
    <citation type="submission" date="2018-05" db="EMBL/GenBank/DDBJ databases">
        <authorList>
            <person name="Lanie J.A."/>
            <person name="Ng W.-L."/>
            <person name="Kazmierczak K.M."/>
            <person name="Andrzejewski T.M."/>
            <person name="Davidsen T.M."/>
            <person name="Wayne K.J."/>
            <person name="Tettelin H."/>
            <person name="Glass J.I."/>
            <person name="Rusch D."/>
            <person name="Podicherti R."/>
            <person name="Tsui H.-C.T."/>
            <person name="Winkler M.E."/>
        </authorList>
    </citation>
    <scope>NUCLEOTIDE SEQUENCE</scope>
</reference>
<dbReference type="EMBL" id="UINC01100337">
    <property type="protein sequence ID" value="SVC60324.1"/>
    <property type="molecule type" value="Genomic_DNA"/>
</dbReference>
<dbReference type="GO" id="GO:0008168">
    <property type="term" value="F:methyltransferase activity"/>
    <property type="evidence" value="ECO:0007669"/>
    <property type="project" value="UniProtKB-KW"/>
</dbReference>
<accession>A0A382NGK0</accession>
<feature type="domain" description="Hcy-binding" evidence="3">
    <location>
        <begin position="12"/>
        <end position="49"/>
    </location>
</feature>
<dbReference type="GO" id="GO:0032259">
    <property type="term" value="P:methylation"/>
    <property type="evidence" value="ECO:0007669"/>
    <property type="project" value="UniProtKB-KW"/>
</dbReference>
<dbReference type="Gene3D" id="3.20.20.330">
    <property type="entry name" value="Homocysteine-binding-like domain"/>
    <property type="match status" value="1"/>
</dbReference>
<evidence type="ECO:0000256" key="1">
    <source>
        <dbReference type="ARBA" id="ARBA00022603"/>
    </source>
</evidence>